<dbReference type="Gene3D" id="2.30.40.10">
    <property type="entry name" value="Urease, subunit C, domain 1"/>
    <property type="match status" value="1"/>
</dbReference>
<feature type="domain" description="Amidohydrolase-related" evidence="1">
    <location>
        <begin position="53"/>
        <end position="390"/>
    </location>
</feature>
<evidence type="ECO:0000313" key="3">
    <source>
        <dbReference type="Proteomes" id="UP001595711"/>
    </source>
</evidence>
<dbReference type="CDD" id="cd01299">
    <property type="entry name" value="Met_dep_hydrolase_A"/>
    <property type="match status" value="1"/>
</dbReference>
<dbReference type="Proteomes" id="UP001595711">
    <property type="component" value="Unassembled WGS sequence"/>
</dbReference>
<dbReference type="InterPro" id="IPR011059">
    <property type="entry name" value="Metal-dep_hydrolase_composite"/>
</dbReference>
<accession>A0ABV7VH14</accession>
<dbReference type="RefSeq" id="WP_379727895.1">
    <property type="nucleotide sequence ID" value="NZ_JBHRYJ010000003.1"/>
</dbReference>
<dbReference type="SUPFAM" id="SSF51338">
    <property type="entry name" value="Composite domain of metallo-dependent hydrolases"/>
    <property type="match status" value="1"/>
</dbReference>
<dbReference type="SUPFAM" id="SSF51556">
    <property type="entry name" value="Metallo-dependent hydrolases"/>
    <property type="match status" value="1"/>
</dbReference>
<reference evidence="3" key="1">
    <citation type="journal article" date="2019" name="Int. J. Syst. Evol. Microbiol.">
        <title>The Global Catalogue of Microorganisms (GCM) 10K type strain sequencing project: providing services to taxonomists for standard genome sequencing and annotation.</title>
        <authorList>
            <consortium name="The Broad Institute Genomics Platform"/>
            <consortium name="The Broad Institute Genome Sequencing Center for Infectious Disease"/>
            <person name="Wu L."/>
            <person name="Ma J."/>
        </authorList>
    </citation>
    <scope>NUCLEOTIDE SEQUENCE [LARGE SCALE GENOMIC DNA]</scope>
    <source>
        <strain evidence="3">KCTC 42182</strain>
    </source>
</reference>
<gene>
    <name evidence="2" type="ORF">ACFOOQ_14470</name>
</gene>
<evidence type="ECO:0000313" key="2">
    <source>
        <dbReference type="EMBL" id="MFC3676758.1"/>
    </source>
</evidence>
<dbReference type="InterPro" id="IPR006680">
    <property type="entry name" value="Amidohydro-rel"/>
</dbReference>
<dbReference type="PANTHER" id="PTHR43135:SF3">
    <property type="entry name" value="ALPHA-D-RIBOSE 1-METHYLPHOSPHONATE 5-TRIPHOSPHATE DIPHOSPHATASE"/>
    <property type="match status" value="1"/>
</dbReference>
<dbReference type="PANTHER" id="PTHR43135">
    <property type="entry name" value="ALPHA-D-RIBOSE 1-METHYLPHOSPHONATE 5-TRIPHOSPHATE DIPHOSPHATASE"/>
    <property type="match status" value="1"/>
</dbReference>
<dbReference type="EMBL" id="JBHRYJ010000003">
    <property type="protein sequence ID" value="MFC3676758.1"/>
    <property type="molecule type" value="Genomic_DNA"/>
</dbReference>
<comment type="caution">
    <text evidence="2">The sequence shown here is derived from an EMBL/GenBank/DDBJ whole genome shotgun (WGS) entry which is preliminary data.</text>
</comment>
<dbReference type="Pfam" id="PF01979">
    <property type="entry name" value="Amidohydro_1"/>
    <property type="match status" value="1"/>
</dbReference>
<dbReference type="InterPro" id="IPR032466">
    <property type="entry name" value="Metal_Hydrolase"/>
</dbReference>
<protein>
    <submittedName>
        <fullName evidence="2">Amidohydrolase family protein</fullName>
    </submittedName>
</protein>
<dbReference type="InterPro" id="IPR051781">
    <property type="entry name" value="Metallo-dep_Hydrolase"/>
</dbReference>
<name>A0ABV7VH14_9PROT</name>
<organism evidence="2 3">
    <name type="scientific">Ferrovibrio xuzhouensis</name>
    <dbReference type="NCBI Taxonomy" id="1576914"/>
    <lineage>
        <taxon>Bacteria</taxon>
        <taxon>Pseudomonadati</taxon>
        <taxon>Pseudomonadota</taxon>
        <taxon>Alphaproteobacteria</taxon>
        <taxon>Rhodospirillales</taxon>
        <taxon>Rhodospirillaceae</taxon>
        <taxon>Ferrovibrio</taxon>
    </lineage>
</organism>
<dbReference type="InterPro" id="IPR057744">
    <property type="entry name" value="OTAase-like"/>
</dbReference>
<keyword evidence="3" id="KW-1185">Reference proteome</keyword>
<dbReference type="Gene3D" id="3.20.20.140">
    <property type="entry name" value="Metal-dependent hydrolases"/>
    <property type="match status" value="1"/>
</dbReference>
<evidence type="ECO:0000259" key="1">
    <source>
        <dbReference type="Pfam" id="PF01979"/>
    </source>
</evidence>
<sequence length="415" mass="43510">MAKLFIGGLVFDGVAKPVSGHGVLVEEGRVAAVAPAAEFAGFTGETVDTSGGTLMPGLIDCHVHLTLGGEGDPGTAQSKFSPAQLALKALERAQTTLRAGIVAVRDCGGKDYIELSVRDAIKRGEFPGPMIRASGRVICMTGGHGNRTGRIADGVDDVVKAVREQIHAGADVIKIMATGGVMTPGVDPEDAHYTREEMVAGLAEAQRFRKRSASHAQGAEGILNAVLGGVSSIEHGIFMDDECLAAMLERGTFLVPTLAAVHNIVGNRDKGIPMWAVEKAERVYEIHKVAFRRFYEAGGKIAMGTDAGTPFNLHGENARELHYMVECGMKPLDALRAGTSLAADLVDLPDYGLLRKGQIADLLLVDGNPAEDIAKAADRKNHRAVFSRGTAGMPVMAGGLRAAAMGMPGLSKAAL</sequence>
<proteinExistence type="predicted"/>